<feature type="transmembrane region" description="Helical" evidence="1">
    <location>
        <begin position="79"/>
        <end position="103"/>
    </location>
</feature>
<dbReference type="EMBL" id="FMXP01000015">
    <property type="protein sequence ID" value="SDB24910.1"/>
    <property type="molecule type" value="Genomic_DNA"/>
</dbReference>
<feature type="transmembrane region" description="Helical" evidence="1">
    <location>
        <begin position="155"/>
        <end position="176"/>
    </location>
</feature>
<keyword evidence="4" id="KW-1185">Reference proteome</keyword>
<dbReference type="Pfam" id="PF14501">
    <property type="entry name" value="HATPase_c_5"/>
    <property type="match status" value="1"/>
</dbReference>
<dbReference type="PANTHER" id="PTHR40448">
    <property type="entry name" value="TWO-COMPONENT SENSOR HISTIDINE KINASE"/>
    <property type="match status" value="1"/>
</dbReference>
<name>A0A1G6BWC7_9STRE</name>
<keyword evidence="1" id="KW-1133">Transmembrane helix</keyword>
<dbReference type="GO" id="GO:0016301">
    <property type="term" value="F:kinase activity"/>
    <property type="evidence" value="ECO:0007669"/>
    <property type="project" value="UniProtKB-KW"/>
</dbReference>
<evidence type="ECO:0000259" key="2">
    <source>
        <dbReference type="Pfam" id="PF14501"/>
    </source>
</evidence>
<feature type="transmembrane region" description="Helical" evidence="1">
    <location>
        <begin position="115"/>
        <end position="134"/>
    </location>
</feature>
<dbReference type="STRING" id="439219.SAMN02910293_01241"/>
<feature type="transmembrane region" description="Helical" evidence="1">
    <location>
        <begin position="6"/>
        <end position="22"/>
    </location>
</feature>
<keyword evidence="3" id="KW-0418">Kinase</keyword>
<keyword evidence="1" id="KW-0472">Membrane</keyword>
<dbReference type="CDD" id="cd16935">
    <property type="entry name" value="HATPase_AgrC-ComD-like"/>
    <property type="match status" value="1"/>
</dbReference>
<dbReference type="InterPro" id="IPR036890">
    <property type="entry name" value="HATPase_C_sf"/>
</dbReference>
<evidence type="ECO:0000256" key="1">
    <source>
        <dbReference type="SAM" id="Phobius"/>
    </source>
</evidence>
<dbReference type="Gene3D" id="3.30.565.10">
    <property type="entry name" value="Histidine kinase-like ATPase, C-terminal domain"/>
    <property type="match status" value="1"/>
</dbReference>
<dbReference type="GO" id="GO:0042802">
    <property type="term" value="F:identical protein binding"/>
    <property type="evidence" value="ECO:0007669"/>
    <property type="project" value="TreeGrafter"/>
</dbReference>
<feature type="transmembrane region" description="Helical" evidence="1">
    <location>
        <begin position="55"/>
        <end position="72"/>
    </location>
</feature>
<protein>
    <submittedName>
        <fullName evidence="3">Two-component system, AgrA family, sensor histidine kinase AgrC</fullName>
    </submittedName>
</protein>
<dbReference type="PANTHER" id="PTHR40448:SF1">
    <property type="entry name" value="TWO-COMPONENT SENSOR HISTIDINE KINASE"/>
    <property type="match status" value="1"/>
</dbReference>
<keyword evidence="3" id="KW-0808">Transferase</keyword>
<dbReference type="SUPFAM" id="SSF55874">
    <property type="entry name" value="ATPase domain of HSP90 chaperone/DNA topoisomerase II/histidine kinase"/>
    <property type="match status" value="1"/>
</dbReference>
<proteinExistence type="predicted"/>
<dbReference type="eggNOG" id="COG3290">
    <property type="taxonomic scope" value="Bacteria"/>
</dbReference>
<sequence length="440" mass="51616">MTAVYKIIYLLIDIGLPIFLFSKVNANRFSSKELTVAFLIRIAIMLLPLSSEHVFYYLSLPIYMILLSFLIWRHLSKVLIIFYGLFPITLWNLFYRSISFFVLPLFGIDSLFFESSFYNTILDFIAILLVLLFLKWLKYDFSKLRSDLLDRKDRNILYLTNWIMVSYYIIVQMLTYLEFEKKINTQSYREIMIILYLIIFMGMITSLDRHLKDRLQEKLNFQQELQLINMENYSTHIEELYREVKGFRHDYTNLLTTLRLGIEDENLEQIREVYNSVLKDTNQQFHNKKYDIGRLININNPALKSLLSAKFMQASENNISVTLEVPEAIEPQGMELVDFITIVSILCDNAIEAALEVEKNSFINIAYLKVDKKHLFIIENASKQETVPTPELYSYGVSSKGEGRGIGLNNVLKIIDKYPNVSINTSSQNHKFCQVLEIRM</sequence>
<accession>A0A1G6BWC7</accession>
<feature type="transmembrane region" description="Helical" evidence="1">
    <location>
        <begin position="188"/>
        <end position="207"/>
    </location>
</feature>
<evidence type="ECO:0000313" key="4">
    <source>
        <dbReference type="Proteomes" id="UP000182508"/>
    </source>
</evidence>
<dbReference type="AlphaFoldDB" id="A0A1G6BWC7"/>
<reference evidence="3 4" key="1">
    <citation type="submission" date="2016-10" db="EMBL/GenBank/DDBJ databases">
        <authorList>
            <person name="de Groot N.N."/>
        </authorList>
    </citation>
    <scope>NUCLEOTIDE SEQUENCE [LARGE SCALE GENOMIC DNA]</scope>
    <source>
        <strain evidence="3 4">A-4</strain>
    </source>
</reference>
<dbReference type="RefSeq" id="WP_074486054.1">
    <property type="nucleotide sequence ID" value="NZ_FMXP01000015.1"/>
</dbReference>
<dbReference type="InterPro" id="IPR032834">
    <property type="entry name" value="NatK-like_C"/>
</dbReference>
<feature type="domain" description="Sensor histidine kinase NatK-like C-terminal" evidence="2">
    <location>
        <begin position="334"/>
        <end position="438"/>
    </location>
</feature>
<dbReference type="Proteomes" id="UP000182508">
    <property type="component" value="Unassembled WGS sequence"/>
</dbReference>
<evidence type="ECO:0000313" key="3">
    <source>
        <dbReference type="EMBL" id="SDB24910.1"/>
    </source>
</evidence>
<organism evidence="3 4">
    <name type="scientific">Streptococcus henryi</name>
    <dbReference type="NCBI Taxonomy" id="439219"/>
    <lineage>
        <taxon>Bacteria</taxon>
        <taxon>Bacillati</taxon>
        <taxon>Bacillota</taxon>
        <taxon>Bacilli</taxon>
        <taxon>Lactobacillales</taxon>
        <taxon>Streptococcaceae</taxon>
        <taxon>Streptococcus</taxon>
    </lineage>
</organism>
<keyword evidence="1" id="KW-0812">Transmembrane</keyword>
<gene>
    <name evidence="3" type="ORF">SAMN02910293_01241</name>
</gene>